<gene>
    <name evidence="1" type="ORF">CQA63_09065</name>
</gene>
<proteinExistence type="predicted"/>
<organism evidence="1 2">
    <name type="scientific">Helicobacter marmotae</name>
    <dbReference type="NCBI Taxonomy" id="152490"/>
    <lineage>
        <taxon>Bacteria</taxon>
        <taxon>Pseudomonadati</taxon>
        <taxon>Campylobacterota</taxon>
        <taxon>Epsilonproteobacteria</taxon>
        <taxon>Campylobacterales</taxon>
        <taxon>Helicobacteraceae</taxon>
        <taxon>Helicobacter</taxon>
    </lineage>
</organism>
<dbReference type="Proteomes" id="UP000256599">
    <property type="component" value="Unassembled WGS sequence"/>
</dbReference>
<accession>A0A3D8I151</accession>
<sequence length="65" mass="7605">MIKIKIFLPFAGNERRQKTLNELLENLPTCYVFTPARGWKISVRFTRKAAISLFQVLRRIASQSH</sequence>
<dbReference type="AlphaFoldDB" id="A0A3D8I151"/>
<reference evidence="1 2" key="1">
    <citation type="submission" date="2018-04" db="EMBL/GenBank/DDBJ databases">
        <title>Novel Campyloabacter and Helicobacter Species and Strains.</title>
        <authorList>
            <person name="Mannion A.J."/>
            <person name="Shen Z."/>
            <person name="Fox J.G."/>
        </authorList>
    </citation>
    <scope>NUCLEOTIDE SEQUENCE [LARGE SCALE GENOMIC DNA]</scope>
    <source>
        <strain evidence="1 2">MIT 98-6070</strain>
    </source>
</reference>
<evidence type="ECO:0000313" key="2">
    <source>
        <dbReference type="Proteomes" id="UP000256599"/>
    </source>
</evidence>
<name>A0A3D8I151_9HELI</name>
<comment type="caution">
    <text evidence="1">The sequence shown here is derived from an EMBL/GenBank/DDBJ whole genome shotgun (WGS) entry which is preliminary data.</text>
</comment>
<keyword evidence="2" id="KW-1185">Reference proteome</keyword>
<evidence type="ECO:0000313" key="1">
    <source>
        <dbReference type="EMBL" id="RDU58852.1"/>
    </source>
</evidence>
<dbReference type="EMBL" id="NXLR01000032">
    <property type="protein sequence ID" value="RDU58852.1"/>
    <property type="molecule type" value="Genomic_DNA"/>
</dbReference>
<protein>
    <submittedName>
        <fullName evidence="1">Uncharacterized protein</fullName>
    </submittedName>
</protein>